<keyword evidence="4 6" id="KW-0949">S-adenosyl-L-methionine</keyword>
<reference evidence="9 10" key="1">
    <citation type="journal article" date="2017" name="PLoS Biol.">
        <title>The sea cucumber genome provides insights into morphological evolution and visceral regeneration.</title>
        <authorList>
            <person name="Zhang X."/>
            <person name="Sun L."/>
            <person name="Yuan J."/>
            <person name="Sun Y."/>
            <person name="Gao Y."/>
            <person name="Zhang L."/>
            <person name="Li S."/>
            <person name="Dai H."/>
            <person name="Hamel J.F."/>
            <person name="Liu C."/>
            <person name="Yu Y."/>
            <person name="Liu S."/>
            <person name="Lin W."/>
            <person name="Guo K."/>
            <person name="Jin S."/>
            <person name="Xu P."/>
            <person name="Storey K.B."/>
            <person name="Huan P."/>
            <person name="Zhang T."/>
            <person name="Zhou Y."/>
            <person name="Zhang J."/>
            <person name="Lin C."/>
            <person name="Li X."/>
            <person name="Xing L."/>
            <person name="Huo D."/>
            <person name="Sun M."/>
            <person name="Wang L."/>
            <person name="Mercier A."/>
            <person name="Li F."/>
            <person name="Yang H."/>
            <person name="Xiang J."/>
        </authorList>
    </citation>
    <scope>NUCLEOTIDE SEQUENCE [LARGE SCALE GENOMIC DNA]</scope>
    <source>
        <strain evidence="9">Shaxun</strain>
        <tissue evidence="9">Muscle</tissue>
    </source>
</reference>
<dbReference type="OrthoDB" id="7848332at2759"/>
<accession>A0A2G8JZW7</accession>
<dbReference type="Gene3D" id="3.40.50.150">
    <property type="entry name" value="Vaccinia Virus protein VP39"/>
    <property type="match status" value="1"/>
</dbReference>
<dbReference type="AlphaFoldDB" id="A0A2G8JZW7"/>
<evidence type="ECO:0000256" key="7">
    <source>
        <dbReference type="SAM" id="MobiDB-lite"/>
    </source>
</evidence>
<dbReference type="PANTHER" id="PTHR11006:SF124">
    <property type="entry name" value="ARGININE METHYLTRANSFERASE 1-RELATED"/>
    <property type="match status" value="1"/>
</dbReference>
<feature type="compositionally biased region" description="Basic and acidic residues" evidence="7">
    <location>
        <begin position="26"/>
        <end position="35"/>
    </location>
</feature>
<comment type="caution">
    <text evidence="9">The sequence shown here is derived from an EMBL/GenBank/DDBJ whole genome shotgun (WGS) entry which is preliminary data.</text>
</comment>
<keyword evidence="10" id="KW-1185">Reference proteome</keyword>
<feature type="domain" description="Methyltransferase" evidence="8">
    <location>
        <begin position="83"/>
        <end position="158"/>
    </location>
</feature>
<dbReference type="GO" id="GO:0032259">
    <property type="term" value="P:methylation"/>
    <property type="evidence" value="ECO:0007669"/>
    <property type="project" value="UniProtKB-KW"/>
</dbReference>
<dbReference type="Pfam" id="PF13649">
    <property type="entry name" value="Methyltransf_25"/>
    <property type="match status" value="1"/>
</dbReference>
<dbReference type="GO" id="GO:0035241">
    <property type="term" value="F:protein-arginine omega-N monomethyltransferase activity"/>
    <property type="evidence" value="ECO:0007669"/>
    <property type="project" value="TreeGrafter"/>
</dbReference>
<keyword evidence="3 6" id="KW-0808">Transferase</keyword>
<evidence type="ECO:0000313" key="10">
    <source>
        <dbReference type="Proteomes" id="UP000230750"/>
    </source>
</evidence>
<organism evidence="9 10">
    <name type="scientific">Stichopus japonicus</name>
    <name type="common">Sea cucumber</name>
    <dbReference type="NCBI Taxonomy" id="307972"/>
    <lineage>
        <taxon>Eukaryota</taxon>
        <taxon>Metazoa</taxon>
        <taxon>Echinodermata</taxon>
        <taxon>Eleutherozoa</taxon>
        <taxon>Echinozoa</taxon>
        <taxon>Holothuroidea</taxon>
        <taxon>Aspidochirotacea</taxon>
        <taxon>Aspidochirotida</taxon>
        <taxon>Stichopodidae</taxon>
        <taxon>Apostichopus</taxon>
    </lineage>
</organism>
<feature type="region of interest" description="Disordered" evidence="7">
    <location>
        <begin position="12"/>
        <end position="35"/>
    </location>
</feature>
<gene>
    <name evidence="9" type="ORF">BSL78_21909</name>
</gene>
<dbReference type="GO" id="GO:0005634">
    <property type="term" value="C:nucleus"/>
    <property type="evidence" value="ECO:0007669"/>
    <property type="project" value="TreeGrafter"/>
</dbReference>
<proteinExistence type="predicted"/>
<keyword evidence="2 6" id="KW-0489">Methyltransferase</keyword>
<evidence type="ECO:0000256" key="1">
    <source>
        <dbReference type="ARBA" id="ARBA00011925"/>
    </source>
</evidence>
<dbReference type="STRING" id="307972.A0A2G8JZW7"/>
<dbReference type="InterPro" id="IPR041698">
    <property type="entry name" value="Methyltransf_25"/>
</dbReference>
<evidence type="ECO:0000256" key="2">
    <source>
        <dbReference type="ARBA" id="ARBA00022603"/>
    </source>
</evidence>
<dbReference type="GO" id="GO:0035242">
    <property type="term" value="F:protein-arginine omega-N asymmetric methyltransferase activity"/>
    <property type="evidence" value="ECO:0007669"/>
    <property type="project" value="UniProtKB-EC"/>
</dbReference>
<dbReference type="EC" id="2.1.1.319" evidence="1"/>
<name>A0A2G8JZW7_STIJA</name>
<evidence type="ECO:0000256" key="4">
    <source>
        <dbReference type="ARBA" id="ARBA00022691"/>
    </source>
</evidence>
<comment type="catalytic activity">
    <reaction evidence="5">
        <text>L-arginyl-[protein] + S-adenosyl-L-methionine = N(omega)-methyl-L-arginyl-[protein] + S-adenosyl-L-homocysteine + H(+)</text>
        <dbReference type="Rhea" id="RHEA:48100"/>
        <dbReference type="Rhea" id="RHEA-COMP:10532"/>
        <dbReference type="Rhea" id="RHEA-COMP:11990"/>
        <dbReference type="ChEBI" id="CHEBI:15378"/>
        <dbReference type="ChEBI" id="CHEBI:29965"/>
        <dbReference type="ChEBI" id="CHEBI:57856"/>
        <dbReference type="ChEBI" id="CHEBI:59789"/>
        <dbReference type="ChEBI" id="CHEBI:65280"/>
    </reaction>
    <physiologicalReaction direction="left-to-right" evidence="5">
        <dbReference type="Rhea" id="RHEA:48101"/>
    </physiologicalReaction>
</comment>
<evidence type="ECO:0000256" key="3">
    <source>
        <dbReference type="ARBA" id="ARBA00022679"/>
    </source>
</evidence>
<sequence length="221" mass="25116">MTTDVQMSEQIIPNAVKDVPPAEGTPDPKKPKIAPEDMTSKDYYFDSYAHFGIHEEMLKDEVRTLTYRNSMYNNRHLFKDKVVLDIGCGTGILCMFAVKAGAAKVIGIECSSIIDMARKVVKANNMDEKIELIHGKVEEVVIPVEKVDIIISEWMGYCLFYESMLNTVIYARDKWLVSQLFKIAYDLDQWFSKWSLPPPWGHWEVSGGHYRVHGGVGGRGH</sequence>
<evidence type="ECO:0000256" key="6">
    <source>
        <dbReference type="PROSITE-ProRule" id="PRU01015"/>
    </source>
</evidence>
<evidence type="ECO:0000259" key="8">
    <source>
        <dbReference type="Pfam" id="PF13649"/>
    </source>
</evidence>
<dbReference type="InterPro" id="IPR025799">
    <property type="entry name" value="Arg_MeTrfase"/>
</dbReference>
<dbReference type="PANTHER" id="PTHR11006">
    <property type="entry name" value="PROTEIN ARGININE N-METHYLTRANSFERASE"/>
    <property type="match status" value="1"/>
</dbReference>
<evidence type="ECO:0000256" key="5">
    <source>
        <dbReference type="ARBA" id="ARBA00049303"/>
    </source>
</evidence>
<dbReference type="PROSITE" id="PS51678">
    <property type="entry name" value="SAM_MT_PRMT"/>
    <property type="match status" value="1"/>
</dbReference>
<evidence type="ECO:0000313" key="9">
    <source>
        <dbReference type="EMBL" id="PIK41245.1"/>
    </source>
</evidence>
<dbReference type="InterPro" id="IPR029063">
    <property type="entry name" value="SAM-dependent_MTases_sf"/>
</dbReference>
<dbReference type="EMBL" id="MRZV01001037">
    <property type="protein sequence ID" value="PIK41245.1"/>
    <property type="molecule type" value="Genomic_DNA"/>
</dbReference>
<dbReference type="Proteomes" id="UP000230750">
    <property type="component" value="Unassembled WGS sequence"/>
</dbReference>
<dbReference type="FunFam" id="3.40.50.150:FF:000003">
    <property type="entry name" value="Blast:Protein arginine N-methyltransferase 1"/>
    <property type="match status" value="1"/>
</dbReference>
<dbReference type="CDD" id="cd02440">
    <property type="entry name" value="AdoMet_MTases"/>
    <property type="match status" value="1"/>
</dbReference>
<dbReference type="SUPFAM" id="SSF53335">
    <property type="entry name" value="S-adenosyl-L-methionine-dependent methyltransferases"/>
    <property type="match status" value="1"/>
</dbReference>
<protein>
    <recommendedName>
        <fullName evidence="1">type I protein arginine methyltransferase</fullName>
        <ecNumber evidence="1">2.1.1.319</ecNumber>
    </recommendedName>
</protein>
<dbReference type="GO" id="GO:0042054">
    <property type="term" value="F:histone methyltransferase activity"/>
    <property type="evidence" value="ECO:0007669"/>
    <property type="project" value="TreeGrafter"/>
</dbReference>